<accession>A0A481ZGL3</accession>
<dbReference type="EMBL" id="MK500608">
    <property type="protein sequence ID" value="QBK93970.1"/>
    <property type="molecule type" value="Genomic_DNA"/>
</dbReference>
<proteinExistence type="predicted"/>
<evidence type="ECO:0000313" key="1">
    <source>
        <dbReference type="EMBL" id="QBK93970.1"/>
    </source>
</evidence>
<reference evidence="1" key="1">
    <citation type="journal article" date="2019" name="MBio">
        <title>Virus Genomes from Deep Sea Sediments Expand the Ocean Megavirome and Support Independent Origins of Viral Gigantism.</title>
        <authorList>
            <person name="Backstrom D."/>
            <person name="Yutin N."/>
            <person name="Jorgensen S.L."/>
            <person name="Dharamshi J."/>
            <person name="Homa F."/>
            <person name="Zaremba-Niedwiedzka K."/>
            <person name="Spang A."/>
            <person name="Wolf Y.I."/>
            <person name="Koonin E.V."/>
            <person name="Ettema T.J."/>
        </authorList>
    </citation>
    <scope>NUCLEOTIDE SEQUENCE</scope>
</reference>
<gene>
    <name evidence="1" type="ORF">LCPAC406_02840</name>
</gene>
<sequence>MTLPFCIDYIDTFISKIVTQYENNHALYSIKIADVDVIILEMVDQNYWLKHFVTRQGQLTLTEALKWFIDKYPDMKFGLLEVDNNHILIGFDMKNFNTSAKIKVSLYYVYHGRANILTFIRNSKTIKNIISIEIGNLLLNVDDPLSEVYQDFSRYT</sequence>
<name>A0A481ZGL3_9VIRU</name>
<organism evidence="1">
    <name type="scientific">Pithovirus LCPAC406</name>
    <dbReference type="NCBI Taxonomy" id="2506599"/>
    <lineage>
        <taxon>Viruses</taxon>
        <taxon>Pithoviruses</taxon>
    </lineage>
</organism>
<protein>
    <submittedName>
        <fullName evidence="1">Uncharacterized protein</fullName>
    </submittedName>
</protein>